<evidence type="ECO:0000313" key="2">
    <source>
        <dbReference type="Proteomes" id="UP000319619"/>
    </source>
</evidence>
<protein>
    <submittedName>
        <fullName evidence="1">Uncharacterized protein</fullName>
    </submittedName>
</protein>
<sequence length="401" mass="44825">MDYRKGKSLLNAILTTRKIKRPLQALAAISLVALLVPTSGIASDHLDELERQVIEAILLLPTTYPTYDTQLVKGQLYAGYIVATIHDLDSINVNFSDTDWIDIAIYSRDGTKHNWNMTRENFEAFIRDNLDLFFGIFFPTSISEGTIGTDMASQHSQQFLEFTILGNTIERQKVSGLVEYEWFEIDAASGAAVKGIVYFNKHNISVQGTYAALDDYLATKSGALGIDYFPHMHRTIKGLDYWLGVNLFISNLYSGSKIFDLGVFDAGLGFWGAVRKDISRFRIGFGSVFQSSKSFIPNFLVPEELELFADQINKRHLDFNLTYGTILGFEISRRISLNGKITENHSFTRTEGLETTSQTIFLTSISYLVGKIGAIDVGFKLSSGLVGVSSHSVFIQGNYTW</sequence>
<reference evidence="1 2" key="1">
    <citation type="submission" date="2017-06" db="EMBL/GenBank/DDBJ databases">
        <title>Novel microbial phyla capable of carbon fixation and sulfur reduction in deep-sea sediments.</title>
        <authorList>
            <person name="Huang J."/>
            <person name="Baker B."/>
            <person name="Wang Y."/>
        </authorList>
    </citation>
    <scope>NUCLEOTIDE SEQUENCE [LARGE SCALE GENOMIC DNA]</scope>
    <source>
        <strain evidence="1">B3_LCP</strain>
    </source>
</reference>
<name>A0A532UZR4_UNCL8</name>
<dbReference type="AlphaFoldDB" id="A0A532UZR4"/>
<organism evidence="1 2">
    <name type="scientific">candidate division LCP-89 bacterium B3_LCP</name>
    <dbReference type="NCBI Taxonomy" id="2012998"/>
    <lineage>
        <taxon>Bacteria</taxon>
        <taxon>Pseudomonadati</taxon>
        <taxon>Bacteria division LCP-89</taxon>
    </lineage>
</organism>
<accession>A0A532UZR4</accession>
<dbReference type="Proteomes" id="UP000319619">
    <property type="component" value="Unassembled WGS sequence"/>
</dbReference>
<gene>
    <name evidence="1" type="ORF">CEE37_08560</name>
</gene>
<proteinExistence type="predicted"/>
<comment type="caution">
    <text evidence="1">The sequence shown here is derived from an EMBL/GenBank/DDBJ whole genome shotgun (WGS) entry which is preliminary data.</text>
</comment>
<evidence type="ECO:0000313" key="1">
    <source>
        <dbReference type="EMBL" id="TKJ40369.1"/>
    </source>
</evidence>
<dbReference type="EMBL" id="NJBN01000005">
    <property type="protein sequence ID" value="TKJ40369.1"/>
    <property type="molecule type" value="Genomic_DNA"/>
</dbReference>